<dbReference type="RefSeq" id="WP_153381694.1">
    <property type="nucleotide sequence ID" value="NZ_VDFM01000001.1"/>
</dbReference>
<evidence type="ECO:0000313" key="4">
    <source>
        <dbReference type="Proteomes" id="UP000436655"/>
    </source>
</evidence>
<proteinExistence type="predicted"/>
<gene>
    <name evidence="2" type="ORF">FHL02_01210</name>
    <name evidence="1" type="ORF">FHL03_02060</name>
</gene>
<keyword evidence="4" id="KW-1185">Reference proteome</keyword>
<reference evidence="3 4" key="1">
    <citation type="journal article" date="2019" name="Syst. Appl. Microbiol.">
        <title>Polyphasic characterization of two novel Lactobacillus spp. isolated from blown salami packages: Description of Lactobacillus halodurans sp. nov. and Lactobacillus salsicarnum sp. nov.</title>
        <authorList>
            <person name="Schuster J.A."/>
            <person name="Klingl A."/>
            <person name="Vogel R.F."/>
            <person name="Ehrmann M.A."/>
        </authorList>
    </citation>
    <scope>NUCLEOTIDE SEQUENCE [LARGE SCALE GENOMIC DNA]</scope>
    <source>
        <strain evidence="1 4">TMW 1.2098</strain>
        <strain evidence="2 3">TMW 1.2118</strain>
    </source>
</reference>
<protein>
    <submittedName>
        <fullName evidence="2">Uncharacterized protein</fullName>
    </submittedName>
</protein>
<sequence>MKNNAMRNKILSKVASAIDNDKNLAVFSDDFGFTVIADCSKYPVLKTQISESLVDLDKQIGSIDDLKKNQAEMEKGQHKILEIKKPVHVSSSLVEAVMTSMEGGSTLQETVERYNDNTCGFIDIEEVADLFDYDQAITAIWQGNYVEDDEDGVDCEFIHSLDNFAINHPAKFFEIFFFNKLEADRDV</sequence>
<dbReference type="EMBL" id="VDFN01000001">
    <property type="protein sequence ID" value="MQS44266.1"/>
    <property type="molecule type" value="Genomic_DNA"/>
</dbReference>
<reference evidence="1" key="2">
    <citation type="submission" date="2019-05" db="EMBL/GenBank/DDBJ databases">
        <authorList>
            <person name="Schuster J.A."/>
            <person name="Ehrmann M.A."/>
        </authorList>
    </citation>
    <scope>NUCLEOTIDE SEQUENCE</scope>
    <source>
        <strain evidence="1">TMW 1.2098</strain>
    </source>
</reference>
<dbReference type="Proteomes" id="UP000436655">
    <property type="component" value="Unassembled WGS sequence"/>
</dbReference>
<organism evidence="2 3">
    <name type="scientific">Companilactobacillus mishanensis</name>
    <dbReference type="NCBI Taxonomy" id="2486008"/>
    <lineage>
        <taxon>Bacteria</taxon>
        <taxon>Bacillati</taxon>
        <taxon>Bacillota</taxon>
        <taxon>Bacilli</taxon>
        <taxon>Lactobacillales</taxon>
        <taxon>Lactobacillaceae</taxon>
        <taxon>Companilactobacillus</taxon>
    </lineage>
</organism>
<name>A0A5P0ZEZ6_9LACO</name>
<evidence type="ECO:0000313" key="2">
    <source>
        <dbReference type="EMBL" id="MQS51631.1"/>
    </source>
</evidence>
<evidence type="ECO:0000313" key="3">
    <source>
        <dbReference type="Proteomes" id="UP000380386"/>
    </source>
</evidence>
<dbReference type="Proteomes" id="UP000380386">
    <property type="component" value="Unassembled WGS sequence"/>
</dbReference>
<evidence type="ECO:0000313" key="1">
    <source>
        <dbReference type="EMBL" id="MQS44266.1"/>
    </source>
</evidence>
<comment type="caution">
    <text evidence="2">The sequence shown here is derived from an EMBL/GenBank/DDBJ whole genome shotgun (WGS) entry which is preliminary data.</text>
</comment>
<accession>A0A5P0ZEZ6</accession>
<dbReference type="EMBL" id="VDFM01000001">
    <property type="protein sequence ID" value="MQS51631.1"/>
    <property type="molecule type" value="Genomic_DNA"/>
</dbReference>
<dbReference type="AlphaFoldDB" id="A0A5P0ZEZ6"/>